<evidence type="ECO:0000259" key="9">
    <source>
        <dbReference type="PROSITE" id="PS51918"/>
    </source>
</evidence>
<accession>A0A1W1D0A8</accession>
<comment type="cofactor">
    <cofactor evidence="1">
        <name>[4Fe-4S] cluster</name>
        <dbReference type="ChEBI" id="CHEBI:49883"/>
    </cofactor>
</comment>
<dbReference type="InterPro" id="IPR023404">
    <property type="entry name" value="rSAM_horseshoe"/>
</dbReference>
<dbReference type="PROSITE" id="PS51332">
    <property type="entry name" value="B12_BINDING"/>
    <property type="match status" value="1"/>
</dbReference>
<dbReference type="Pfam" id="PF04055">
    <property type="entry name" value="Radical_SAM"/>
    <property type="match status" value="1"/>
</dbReference>
<dbReference type="GO" id="GO:0046872">
    <property type="term" value="F:metal ion binding"/>
    <property type="evidence" value="ECO:0007669"/>
    <property type="project" value="UniProtKB-KW"/>
</dbReference>
<feature type="domain" description="Radical SAM core" evidence="9">
    <location>
        <begin position="170"/>
        <end position="395"/>
    </location>
</feature>
<dbReference type="InterPro" id="IPR034466">
    <property type="entry name" value="Methyltransferase_Class_B"/>
</dbReference>
<dbReference type="Gene3D" id="3.80.30.20">
    <property type="entry name" value="tm_1862 like domain"/>
    <property type="match status" value="1"/>
</dbReference>
<dbReference type="SUPFAM" id="SSF102114">
    <property type="entry name" value="Radical SAM enzymes"/>
    <property type="match status" value="1"/>
</dbReference>
<dbReference type="EMBL" id="FPHM01000259">
    <property type="protein sequence ID" value="SFV71514.1"/>
    <property type="molecule type" value="Genomic_DNA"/>
</dbReference>
<keyword evidence="3" id="KW-0808">Transferase</keyword>
<dbReference type="PANTHER" id="PTHR43409">
    <property type="entry name" value="ANAEROBIC MAGNESIUM-PROTOPORPHYRIN IX MONOMETHYL ESTER CYCLASE-RELATED"/>
    <property type="match status" value="1"/>
</dbReference>
<organism evidence="10">
    <name type="scientific">hydrothermal vent metagenome</name>
    <dbReference type="NCBI Taxonomy" id="652676"/>
    <lineage>
        <taxon>unclassified sequences</taxon>
        <taxon>metagenomes</taxon>
        <taxon>ecological metagenomes</taxon>
    </lineage>
</organism>
<dbReference type="PANTHER" id="PTHR43409:SF7">
    <property type="entry name" value="BLL1977 PROTEIN"/>
    <property type="match status" value="1"/>
</dbReference>
<evidence type="ECO:0000256" key="4">
    <source>
        <dbReference type="ARBA" id="ARBA00022691"/>
    </source>
</evidence>
<evidence type="ECO:0000256" key="1">
    <source>
        <dbReference type="ARBA" id="ARBA00001966"/>
    </source>
</evidence>
<dbReference type="GO" id="GO:0031419">
    <property type="term" value="F:cobalamin binding"/>
    <property type="evidence" value="ECO:0007669"/>
    <property type="project" value="InterPro"/>
</dbReference>
<keyword evidence="6" id="KW-0408">Iron</keyword>
<keyword evidence="5" id="KW-0479">Metal-binding</keyword>
<dbReference type="GO" id="GO:0005829">
    <property type="term" value="C:cytosol"/>
    <property type="evidence" value="ECO:0007669"/>
    <property type="project" value="TreeGrafter"/>
</dbReference>
<evidence type="ECO:0000256" key="6">
    <source>
        <dbReference type="ARBA" id="ARBA00023004"/>
    </source>
</evidence>
<dbReference type="GO" id="GO:0008168">
    <property type="term" value="F:methyltransferase activity"/>
    <property type="evidence" value="ECO:0007669"/>
    <property type="project" value="UniProtKB-KW"/>
</dbReference>
<dbReference type="SFLD" id="SFLDG01082">
    <property type="entry name" value="B12-binding_domain_containing"/>
    <property type="match status" value="1"/>
</dbReference>
<dbReference type="Pfam" id="PF02310">
    <property type="entry name" value="B12-binding"/>
    <property type="match status" value="1"/>
</dbReference>
<dbReference type="InterPro" id="IPR007197">
    <property type="entry name" value="rSAM"/>
</dbReference>
<protein>
    <submittedName>
        <fullName evidence="10">BchE/P-methylase family protein</fullName>
    </submittedName>
</protein>
<evidence type="ECO:0000256" key="2">
    <source>
        <dbReference type="ARBA" id="ARBA00022603"/>
    </source>
</evidence>
<dbReference type="SFLD" id="SFLDG01123">
    <property type="entry name" value="methyltransferase_(Class_B)"/>
    <property type="match status" value="1"/>
</dbReference>
<dbReference type="PROSITE" id="PS51918">
    <property type="entry name" value="RADICAL_SAM"/>
    <property type="match status" value="1"/>
</dbReference>
<dbReference type="CDD" id="cd02068">
    <property type="entry name" value="radical_SAM_B12_BD"/>
    <property type="match status" value="1"/>
</dbReference>
<gene>
    <name evidence="10" type="ORF">MNB_SV-13-1347</name>
</gene>
<keyword evidence="7" id="KW-0411">Iron-sulfur</keyword>
<evidence type="ECO:0000313" key="10">
    <source>
        <dbReference type="EMBL" id="SFV71514.1"/>
    </source>
</evidence>
<dbReference type="GO" id="GO:0051539">
    <property type="term" value="F:4 iron, 4 sulfur cluster binding"/>
    <property type="evidence" value="ECO:0007669"/>
    <property type="project" value="UniProtKB-KW"/>
</dbReference>
<evidence type="ECO:0000256" key="7">
    <source>
        <dbReference type="ARBA" id="ARBA00023014"/>
    </source>
</evidence>
<dbReference type="Pfam" id="PF13282">
    <property type="entry name" value="DUF4070"/>
    <property type="match status" value="1"/>
</dbReference>
<keyword evidence="2 10" id="KW-0489">Methyltransferase</keyword>
<feature type="domain" description="B12-binding" evidence="8">
    <location>
        <begin position="17"/>
        <end position="146"/>
    </location>
</feature>
<evidence type="ECO:0000259" key="8">
    <source>
        <dbReference type="PROSITE" id="PS51332"/>
    </source>
</evidence>
<dbReference type="InterPro" id="IPR051198">
    <property type="entry name" value="BchE-like"/>
</dbReference>
<sequence>MTLGLIAMSGVRAENKEITQLGLTLPGFVERGKVIASLPSLGLLTLASLTPLELDIDYIEIIDIQEEKILKAYDIVAISSFTAQIKQAYILADKYRAMGTKVIMGGLHVSAMPEEALLHADAILLGEGELIWESLMQDFLVGKLKNIYDMRGKSFDLAHAPMPRFDLLDIQKYNRLTVQTQRGCPFSCDFCASSIRISPKFKVKPIEKVIAEIRMIKSLWKKPFIEFADDNTFADKRHGKLLLKALIKEKIKWFTETDISIAYDDELLGLLKESGCVQVLIGFESISQNALNGIETHSNWKAKQVDKYLEAIDKIQSYGITVNGCFVLGLDGTGEESFQDIFEFVEKSNLYEVQVTLLTPFPNTPLYERFKSEKRLIDEEAWEKCTLFDVNFYPDKISVESLEQNFKKLIEKLYSKEATSSRQGKYRRMLKEKIQK</sequence>
<proteinExistence type="predicted"/>
<dbReference type="Gene3D" id="3.40.50.280">
    <property type="entry name" value="Cobalamin-binding domain"/>
    <property type="match status" value="1"/>
</dbReference>
<dbReference type="InterPro" id="IPR058240">
    <property type="entry name" value="rSAM_sf"/>
</dbReference>
<keyword evidence="4" id="KW-0949">S-adenosyl-L-methionine</keyword>
<reference evidence="10" key="1">
    <citation type="submission" date="2016-10" db="EMBL/GenBank/DDBJ databases">
        <authorList>
            <person name="de Groot N.N."/>
        </authorList>
    </citation>
    <scope>NUCLEOTIDE SEQUENCE</scope>
</reference>
<dbReference type="InterPro" id="IPR025274">
    <property type="entry name" value="DUF4070"/>
</dbReference>
<dbReference type="AlphaFoldDB" id="A0A1W1D0A8"/>
<evidence type="ECO:0000256" key="3">
    <source>
        <dbReference type="ARBA" id="ARBA00022679"/>
    </source>
</evidence>
<dbReference type="CDD" id="cd01335">
    <property type="entry name" value="Radical_SAM"/>
    <property type="match status" value="1"/>
</dbReference>
<dbReference type="InterPro" id="IPR006638">
    <property type="entry name" value="Elp3/MiaA/NifB-like_rSAM"/>
</dbReference>
<dbReference type="GO" id="GO:0032259">
    <property type="term" value="P:methylation"/>
    <property type="evidence" value="ECO:0007669"/>
    <property type="project" value="UniProtKB-KW"/>
</dbReference>
<dbReference type="InterPro" id="IPR006158">
    <property type="entry name" value="Cobalamin-bd"/>
</dbReference>
<dbReference type="SMART" id="SM00729">
    <property type="entry name" value="Elp3"/>
    <property type="match status" value="1"/>
</dbReference>
<dbReference type="SFLD" id="SFLDS00029">
    <property type="entry name" value="Radical_SAM"/>
    <property type="match status" value="1"/>
</dbReference>
<name>A0A1W1D0A8_9ZZZZ</name>
<evidence type="ECO:0000256" key="5">
    <source>
        <dbReference type="ARBA" id="ARBA00022723"/>
    </source>
</evidence>